<keyword evidence="2" id="KW-1185">Reference proteome</keyword>
<gene>
    <name evidence="1" type="ORF">M0R45_001471</name>
</gene>
<proteinExistence type="predicted"/>
<reference evidence="1 2" key="1">
    <citation type="journal article" date="2023" name="G3 (Bethesda)">
        <title>A chromosome-length genome assembly and annotation of blackberry (Rubus argutus, cv. 'Hillquist').</title>
        <authorList>
            <person name="Bruna T."/>
            <person name="Aryal R."/>
            <person name="Dudchenko O."/>
            <person name="Sargent D.J."/>
            <person name="Mead D."/>
            <person name="Buti M."/>
            <person name="Cavallini A."/>
            <person name="Hytonen T."/>
            <person name="Andres J."/>
            <person name="Pham M."/>
            <person name="Weisz D."/>
            <person name="Mascagni F."/>
            <person name="Usai G."/>
            <person name="Natali L."/>
            <person name="Bassil N."/>
            <person name="Fernandez G.E."/>
            <person name="Lomsadze A."/>
            <person name="Armour M."/>
            <person name="Olukolu B."/>
            <person name="Poorten T."/>
            <person name="Britton C."/>
            <person name="Davik J."/>
            <person name="Ashrafi H."/>
            <person name="Aiden E.L."/>
            <person name="Borodovsky M."/>
            <person name="Worthington M."/>
        </authorList>
    </citation>
    <scope>NUCLEOTIDE SEQUENCE [LARGE SCALE GENOMIC DNA]</scope>
    <source>
        <strain evidence="1">PI 553951</strain>
    </source>
</reference>
<protein>
    <submittedName>
        <fullName evidence="1">Uncharacterized protein</fullName>
    </submittedName>
</protein>
<dbReference type="EMBL" id="JBEDUW010000249">
    <property type="protein sequence ID" value="KAK9902534.1"/>
    <property type="molecule type" value="Genomic_DNA"/>
</dbReference>
<evidence type="ECO:0000313" key="2">
    <source>
        <dbReference type="Proteomes" id="UP001457282"/>
    </source>
</evidence>
<dbReference type="Proteomes" id="UP001457282">
    <property type="component" value="Unassembled WGS sequence"/>
</dbReference>
<dbReference type="AlphaFoldDB" id="A0AAW1VM11"/>
<comment type="caution">
    <text evidence="1">The sequence shown here is derived from an EMBL/GenBank/DDBJ whole genome shotgun (WGS) entry which is preliminary data.</text>
</comment>
<organism evidence="1 2">
    <name type="scientific">Rubus argutus</name>
    <name type="common">Southern blackberry</name>
    <dbReference type="NCBI Taxonomy" id="59490"/>
    <lineage>
        <taxon>Eukaryota</taxon>
        <taxon>Viridiplantae</taxon>
        <taxon>Streptophyta</taxon>
        <taxon>Embryophyta</taxon>
        <taxon>Tracheophyta</taxon>
        <taxon>Spermatophyta</taxon>
        <taxon>Magnoliopsida</taxon>
        <taxon>eudicotyledons</taxon>
        <taxon>Gunneridae</taxon>
        <taxon>Pentapetalae</taxon>
        <taxon>rosids</taxon>
        <taxon>fabids</taxon>
        <taxon>Rosales</taxon>
        <taxon>Rosaceae</taxon>
        <taxon>Rosoideae</taxon>
        <taxon>Rosoideae incertae sedis</taxon>
        <taxon>Rubus</taxon>
    </lineage>
</organism>
<sequence length="73" mass="8056">MVSWLVFIKWRNLNTGSIAGTSTSAESEISWGDINSLVYSTTTPIVSDYENSCQQGVRPPDSAFNESTYFGLK</sequence>
<accession>A0AAW1VM11</accession>
<evidence type="ECO:0000313" key="1">
    <source>
        <dbReference type="EMBL" id="KAK9902534.1"/>
    </source>
</evidence>
<name>A0AAW1VM11_RUBAR</name>